<dbReference type="KEGG" id="btp:D805_1504"/>
<dbReference type="EMBL" id="CP004346">
    <property type="protein sequence ID" value="AGH41771.1"/>
    <property type="molecule type" value="Genomic_DNA"/>
</dbReference>
<organism evidence="1 2">
    <name type="scientific">Bifidobacterium thermophilum RBL67</name>
    <dbReference type="NCBI Taxonomy" id="1254439"/>
    <lineage>
        <taxon>Bacteria</taxon>
        <taxon>Bacillati</taxon>
        <taxon>Actinomycetota</taxon>
        <taxon>Actinomycetes</taxon>
        <taxon>Bifidobacteriales</taxon>
        <taxon>Bifidobacteriaceae</taxon>
        <taxon>Bifidobacterium</taxon>
    </lineage>
</organism>
<evidence type="ECO:0000313" key="2">
    <source>
        <dbReference type="Proteomes" id="UP000011835"/>
    </source>
</evidence>
<accession>M4RE11</accession>
<protein>
    <submittedName>
        <fullName evidence="1">Uncharacterized protein</fullName>
    </submittedName>
</protein>
<dbReference type="AlphaFoldDB" id="M4RE11"/>
<proteinExistence type="predicted"/>
<sequence>MPCNRHTPDLAHSQRGRGTLPGFARFCQISYAGTYAACRTAAKSGRMPSGSTTCVCHGIRSWIVQLRGTADADHPACRVCRGIRNQPYATSRPRPN</sequence>
<keyword evidence="2" id="KW-1185">Reference proteome</keyword>
<evidence type="ECO:0000313" key="1">
    <source>
        <dbReference type="EMBL" id="AGH41771.1"/>
    </source>
</evidence>
<dbReference type="Proteomes" id="UP000011835">
    <property type="component" value="Chromosome"/>
</dbReference>
<reference evidence="1 2" key="1">
    <citation type="journal article" date="2013" name="Genome Announc.">
        <title>Complete Genome Sequence of the Probiotic Bifidobacterium thermophilum Strain RBL67.</title>
        <authorList>
            <person name="Jans C."/>
            <person name="Lacroix C."/>
            <person name="Follador R."/>
            <person name="Stevens M.J."/>
        </authorList>
    </citation>
    <scope>NUCLEOTIDE SEQUENCE [LARGE SCALE GENOMIC DNA]</scope>
    <source>
        <strain evidence="1 2">RBL67</strain>
    </source>
</reference>
<gene>
    <name evidence="1" type="ORF">D805_1504</name>
</gene>
<name>M4RE11_9BIFI</name>
<dbReference type="PATRIC" id="fig|1254439.12.peg.1496"/>
<dbReference type="HOGENOM" id="CLU_2354175_0_0_11"/>